<gene>
    <name evidence="8" type="ORF">H8711_10110</name>
</gene>
<evidence type="ECO:0000259" key="7">
    <source>
        <dbReference type="Pfam" id="PF00905"/>
    </source>
</evidence>
<comment type="catalytic activity">
    <reaction evidence="1">
        <text>a beta-lactam + H2O = a substituted beta-amino acid</text>
        <dbReference type="Rhea" id="RHEA:20401"/>
        <dbReference type="ChEBI" id="CHEBI:15377"/>
        <dbReference type="ChEBI" id="CHEBI:35627"/>
        <dbReference type="ChEBI" id="CHEBI:140347"/>
        <dbReference type="EC" id="3.5.2.6"/>
    </reaction>
</comment>
<protein>
    <recommendedName>
        <fullName evidence="3">beta-lactamase</fullName>
        <ecNumber evidence="3">3.5.2.6</ecNumber>
    </recommendedName>
</protein>
<evidence type="ECO:0000256" key="5">
    <source>
        <dbReference type="ARBA" id="ARBA00022801"/>
    </source>
</evidence>
<dbReference type="InterPro" id="IPR050515">
    <property type="entry name" value="Beta-lactam/transpept"/>
</dbReference>
<keyword evidence="9" id="KW-1185">Reference proteome</keyword>
<evidence type="ECO:0000256" key="4">
    <source>
        <dbReference type="ARBA" id="ARBA00022729"/>
    </source>
</evidence>
<dbReference type="Gene3D" id="3.90.1310.10">
    <property type="entry name" value="Penicillin-binding protein 2a (Domain 2)"/>
    <property type="match status" value="1"/>
</dbReference>
<dbReference type="PANTHER" id="PTHR30627:SF6">
    <property type="entry name" value="BETA-LACTAMASE YBXI-RELATED"/>
    <property type="match status" value="1"/>
</dbReference>
<reference evidence="8" key="1">
    <citation type="submission" date="2020-08" db="EMBL/GenBank/DDBJ databases">
        <title>Genome public.</title>
        <authorList>
            <person name="Liu C."/>
            <person name="Sun Q."/>
        </authorList>
    </citation>
    <scope>NUCLEOTIDE SEQUENCE</scope>
    <source>
        <strain evidence="8">NSJ-31</strain>
    </source>
</reference>
<accession>A0A926I0R0</accession>
<evidence type="ECO:0000313" key="9">
    <source>
        <dbReference type="Proteomes" id="UP000653127"/>
    </source>
</evidence>
<dbReference type="GO" id="GO:0071555">
    <property type="term" value="P:cell wall organization"/>
    <property type="evidence" value="ECO:0007669"/>
    <property type="project" value="TreeGrafter"/>
</dbReference>
<dbReference type="GO" id="GO:0008658">
    <property type="term" value="F:penicillin binding"/>
    <property type="evidence" value="ECO:0007669"/>
    <property type="project" value="InterPro"/>
</dbReference>
<sequence length="533" mass="57557">MEKRVIAVFCALILLFSGVYYRVFSLSQGESLAQVARSQSTYTLEVAHTRGMIYDCNLVPLVNTRMEYRAAVLPSPEAVSIMQRLMPDREAFLQKLEEQKPVVLRAAADTQANSAVRVFEVPRRYAAVPTAVHVIGHLQDGVGVYGIEQAYNDFLEENGGVIEVRYAVDATGRPLSGEAPEVIDTTAEPKPGLVLTLDERIQEIAEKAAKKHVNNKGAVVVMDCNTGAIKAAVSLPAFDPDNVAASFEKADTPFVNKAFSPFNVGSSFKLVVTAAALENGIEPGAFECTGQIDVEGQIFRCNNHDGHGWVDLPRALQVSCNPYFIHLAERVGGETLRETAMQFGFGRSNQLAEGIESAAGNLPEPDELLNPADVANFGFGQGVLMATPVQLARMVSVFANGGYLVSPRLVEGVSDASGTVVEQPAPRYASNRIIREETARRVRELMITVVEEGSGQRAKPEVGGAGGKTASAQTGQYYDEERTNEIVEAWFVGFYPAQQPRYTIVVLAQGADSGSTYAAPVFKEIADGIANMD</sequence>
<dbReference type="RefSeq" id="WP_249283352.1">
    <property type="nucleotide sequence ID" value="NZ_JACRST010000016.1"/>
</dbReference>
<dbReference type="EMBL" id="JACRST010000016">
    <property type="protein sequence ID" value="MBC8547277.1"/>
    <property type="molecule type" value="Genomic_DNA"/>
</dbReference>
<organism evidence="8 9">
    <name type="scientific">Ligaoa zhengdingensis</name>
    <dbReference type="NCBI Taxonomy" id="2763658"/>
    <lineage>
        <taxon>Bacteria</taxon>
        <taxon>Bacillati</taxon>
        <taxon>Bacillota</taxon>
        <taxon>Clostridia</taxon>
        <taxon>Eubacteriales</taxon>
        <taxon>Oscillospiraceae</taxon>
        <taxon>Ligaoa</taxon>
    </lineage>
</organism>
<dbReference type="GO" id="GO:0005886">
    <property type="term" value="C:plasma membrane"/>
    <property type="evidence" value="ECO:0007669"/>
    <property type="project" value="TreeGrafter"/>
</dbReference>
<dbReference type="PANTHER" id="PTHR30627">
    <property type="entry name" value="PEPTIDOGLYCAN D,D-TRANSPEPTIDASE"/>
    <property type="match status" value="1"/>
</dbReference>
<evidence type="ECO:0000313" key="8">
    <source>
        <dbReference type="EMBL" id="MBC8547277.1"/>
    </source>
</evidence>
<keyword evidence="5" id="KW-0378">Hydrolase</keyword>
<dbReference type="Pfam" id="PF00905">
    <property type="entry name" value="Transpeptidase"/>
    <property type="match status" value="1"/>
</dbReference>
<dbReference type="InterPro" id="IPR012338">
    <property type="entry name" value="Beta-lactam/transpept-like"/>
</dbReference>
<feature type="domain" description="Penicillin-binding protein transpeptidase" evidence="7">
    <location>
        <begin position="217"/>
        <end position="526"/>
    </location>
</feature>
<dbReference type="Gene3D" id="3.40.710.10">
    <property type="entry name" value="DD-peptidase/beta-lactamase superfamily"/>
    <property type="match status" value="1"/>
</dbReference>
<keyword evidence="4" id="KW-0732">Signal</keyword>
<evidence type="ECO:0000256" key="3">
    <source>
        <dbReference type="ARBA" id="ARBA00012865"/>
    </source>
</evidence>
<dbReference type="GO" id="GO:0046677">
    <property type="term" value="P:response to antibiotic"/>
    <property type="evidence" value="ECO:0007669"/>
    <property type="project" value="UniProtKB-KW"/>
</dbReference>
<comment type="similarity">
    <text evidence="2">Belongs to the class-D beta-lactamase family.</text>
</comment>
<evidence type="ECO:0000256" key="1">
    <source>
        <dbReference type="ARBA" id="ARBA00001526"/>
    </source>
</evidence>
<dbReference type="GO" id="GO:0008800">
    <property type="term" value="F:beta-lactamase activity"/>
    <property type="evidence" value="ECO:0007669"/>
    <property type="project" value="UniProtKB-EC"/>
</dbReference>
<evidence type="ECO:0000256" key="2">
    <source>
        <dbReference type="ARBA" id="ARBA00007898"/>
    </source>
</evidence>
<evidence type="ECO:0000256" key="6">
    <source>
        <dbReference type="ARBA" id="ARBA00023251"/>
    </source>
</evidence>
<dbReference type="SUPFAM" id="SSF56519">
    <property type="entry name" value="Penicillin binding protein dimerisation domain"/>
    <property type="match status" value="1"/>
</dbReference>
<dbReference type="InterPro" id="IPR036138">
    <property type="entry name" value="PBP_dimer_sf"/>
</dbReference>
<dbReference type="Proteomes" id="UP000653127">
    <property type="component" value="Unassembled WGS sequence"/>
</dbReference>
<name>A0A926I0R0_9FIRM</name>
<dbReference type="EC" id="3.5.2.6" evidence="3"/>
<keyword evidence="6" id="KW-0046">Antibiotic resistance</keyword>
<dbReference type="SUPFAM" id="SSF56601">
    <property type="entry name" value="beta-lactamase/transpeptidase-like"/>
    <property type="match status" value="1"/>
</dbReference>
<proteinExistence type="inferred from homology"/>
<comment type="caution">
    <text evidence="8">The sequence shown here is derived from an EMBL/GenBank/DDBJ whole genome shotgun (WGS) entry which is preliminary data.</text>
</comment>
<dbReference type="InterPro" id="IPR001460">
    <property type="entry name" value="PCN-bd_Tpept"/>
</dbReference>
<dbReference type="AlphaFoldDB" id="A0A926I0R0"/>